<dbReference type="AlphaFoldDB" id="A0ABD3PYZ1"/>
<dbReference type="PROSITE" id="PS51826">
    <property type="entry name" value="PSBD"/>
    <property type="match status" value="1"/>
</dbReference>
<dbReference type="Gene3D" id="4.10.320.10">
    <property type="entry name" value="E3-binding domain"/>
    <property type="match status" value="1"/>
</dbReference>
<dbReference type="Proteomes" id="UP001516023">
    <property type="component" value="Unassembled WGS sequence"/>
</dbReference>
<comment type="caution">
    <text evidence="3">The sequence shown here is derived from an EMBL/GenBank/DDBJ whole genome shotgun (WGS) entry which is preliminary data.</text>
</comment>
<organism evidence="3 4">
    <name type="scientific">Cyclotella cryptica</name>
    <dbReference type="NCBI Taxonomy" id="29204"/>
    <lineage>
        <taxon>Eukaryota</taxon>
        <taxon>Sar</taxon>
        <taxon>Stramenopiles</taxon>
        <taxon>Ochrophyta</taxon>
        <taxon>Bacillariophyta</taxon>
        <taxon>Coscinodiscophyceae</taxon>
        <taxon>Thalassiosirophycidae</taxon>
        <taxon>Stephanodiscales</taxon>
        <taxon>Stephanodiscaceae</taxon>
        <taxon>Cyclotella</taxon>
    </lineage>
</organism>
<evidence type="ECO:0000313" key="4">
    <source>
        <dbReference type="Proteomes" id="UP001516023"/>
    </source>
</evidence>
<evidence type="ECO:0000259" key="2">
    <source>
        <dbReference type="PROSITE" id="PS51826"/>
    </source>
</evidence>
<dbReference type="EMBL" id="JABMIG020000102">
    <property type="protein sequence ID" value="KAL3792456.1"/>
    <property type="molecule type" value="Genomic_DNA"/>
</dbReference>
<dbReference type="InterPro" id="IPR036625">
    <property type="entry name" value="E3-bd_dom_sf"/>
</dbReference>
<sequence length="564" mass="60630">MKFAPVSLVLAITGINGFSIPSSFAPSHPRTLLHASISSFDESFDPYAPLLDKLNQHLPSTAAVTSTSTTTTTLSSTATEAAITDTPPTLLDVLSSTLDAANQAAAASAEVSKLAFQYRPASAVVTANVDVIHNEAISTLLTDARTKLSVLEEQLHTLRTTPVAASSTTTNNEVDLTQLTTALHQAMDTSLHAAELASHSTTELVHAMVRFNVQLGQDMSHVVTTTGVPLESVEWIRSHLTERMDGMLPSLTVGDSSMGWQQFVNVLDRKLDDFSSWEGGGAFSSEGAAVLVVYGIMAYLVGYSSQSSSMGVEGYKSRIRGWMEDGTFDLDQGYLPNNLAAATSSLTSVDYDAAAMLTYQSSRETVSFESFKARYLCETSAMIAKKNPYVKTGNARKPSLASAALQQDTLTSVDYDAAARLAYQTSNPSIDFNTFKSQYLAQTSAMVAQKHKARHNSDALLPAPPIQEISAESFMKQPMVNVVTKLKPTKTIVKSTPKLPLASPLARLLAEELGLELTSIGKGSGKNGKILIEDVRMFQERMERTRRSIAARSAPYFATATANA</sequence>
<dbReference type="InterPro" id="IPR004167">
    <property type="entry name" value="PSBD"/>
</dbReference>
<keyword evidence="4" id="KW-1185">Reference proteome</keyword>
<dbReference type="SUPFAM" id="SSF47005">
    <property type="entry name" value="Peripheral subunit-binding domain of 2-oxo acid dehydrogenase complex"/>
    <property type="match status" value="1"/>
</dbReference>
<proteinExistence type="inferred from homology"/>
<name>A0ABD3PYZ1_9STRA</name>
<evidence type="ECO:0000256" key="1">
    <source>
        <dbReference type="ARBA" id="ARBA00007317"/>
    </source>
</evidence>
<reference evidence="3 4" key="1">
    <citation type="journal article" date="2020" name="G3 (Bethesda)">
        <title>Improved Reference Genome for Cyclotella cryptica CCMP332, a Model for Cell Wall Morphogenesis, Salinity Adaptation, and Lipid Production in Diatoms (Bacillariophyta).</title>
        <authorList>
            <person name="Roberts W.R."/>
            <person name="Downey K.M."/>
            <person name="Ruck E.C."/>
            <person name="Traller J.C."/>
            <person name="Alverson A.J."/>
        </authorList>
    </citation>
    <scope>NUCLEOTIDE SEQUENCE [LARGE SCALE GENOMIC DNA]</scope>
    <source>
        <strain evidence="3 4">CCMP332</strain>
    </source>
</reference>
<comment type="similarity">
    <text evidence="1">Belongs to the 2-oxoacid dehydrogenase family.</text>
</comment>
<feature type="domain" description="Peripheral subunit-binding (PSBD)" evidence="2">
    <location>
        <begin position="501"/>
        <end position="539"/>
    </location>
</feature>
<gene>
    <name evidence="3" type="ORF">HJC23_001574</name>
</gene>
<protein>
    <recommendedName>
        <fullName evidence="2">Peripheral subunit-binding (PSBD) domain-containing protein</fullName>
    </recommendedName>
</protein>
<evidence type="ECO:0000313" key="3">
    <source>
        <dbReference type="EMBL" id="KAL3792456.1"/>
    </source>
</evidence>
<accession>A0ABD3PYZ1</accession>
<dbReference type="Pfam" id="PF02817">
    <property type="entry name" value="E3_binding"/>
    <property type="match status" value="1"/>
</dbReference>